<keyword evidence="4 5" id="KW-0067">ATP-binding</keyword>
<dbReference type="Proteomes" id="UP000501991">
    <property type="component" value="Chromosome"/>
</dbReference>
<comment type="function">
    <text evidence="5">Involved in the formation of 2-(5''-phosphoribosyl)-3'-dephosphocoenzyme-A, the prosthetic group of the acyl-carrier protein of the malonate decarboxylase.</text>
</comment>
<keyword evidence="7" id="KW-1185">Reference proteome</keyword>
<dbReference type="AlphaFoldDB" id="A0A6C1B722"/>
<keyword evidence="2 5" id="KW-0808">Transferase</keyword>
<dbReference type="PANTHER" id="PTHR30201">
    <property type="entry name" value="TRIPHOSPHORIBOSYL-DEPHOSPHO-COA SYNTHASE"/>
    <property type="match status" value="1"/>
</dbReference>
<evidence type="ECO:0000256" key="1">
    <source>
        <dbReference type="ARBA" id="ARBA00001210"/>
    </source>
</evidence>
<dbReference type="RefSeq" id="WP_173768303.1">
    <property type="nucleotide sequence ID" value="NZ_CP048836.1"/>
</dbReference>
<comment type="catalytic activity">
    <reaction evidence="1 5">
        <text>3'-dephospho-CoA + ATP = 2'-(5''-triphospho-alpha-D-ribosyl)-3'-dephospho-CoA + adenine</text>
        <dbReference type="Rhea" id="RHEA:15117"/>
        <dbReference type="ChEBI" id="CHEBI:16708"/>
        <dbReference type="ChEBI" id="CHEBI:30616"/>
        <dbReference type="ChEBI" id="CHEBI:57328"/>
        <dbReference type="ChEBI" id="CHEBI:61378"/>
        <dbReference type="EC" id="2.4.2.52"/>
    </reaction>
</comment>
<dbReference type="GO" id="GO:0046917">
    <property type="term" value="F:triphosphoribosyl-dephospho-CoA synthase activity"/>
    <property type="evidence" value="ECO:0007669"/>
    <property type="project" value="UniProtKB-UniRule"/>
</dbReference>
<dbReference type="NCBIfam" id="TIGR03132">
    <property type="entry name" value="malonate_mdcB"/>
    <property type="match status" value="1"/>
</dbReference>
<accession>A0A6C1B722</accession>
<reference evidence="6 7" key="1">
    <citation type="submission" date="2020-02" db="EMBL/GenBank/DDBJ databases">
        <title>Nitrogenibacter mangrovi gen. nov., sp. nov. isolated from mangrove sediment, a denitrifying betaproteobacterium.</title>
        <authorList>
            <person name="Liao H."/>
            <person name="Tian Y."/>
        </authorList>
    </citation>
    <scope>NUCLEOTIDE SEQUENCE [LARGE SCALE GENOMIC DNA]</scope>
    <source>
        <strain evidence="6 7">M9-3-2</strain>
    </source>
</reference>
<dbReference type="GO" id="GO:0005524">
    <property type="term" value="F:ATP binding"/>
    <property type="evidence" value="ECO:0007669"/>
    <property type="project" value="UniProtKB-KW"/>
</dbReference>
<dbReference type="KEGG" id="azq:G3580_19245"/>
<evidence type="ECO:0000313" key="6">
    <source>
        <dbReference type="EMBL" id="QID19566.1"/>
    </source>
</evidence>
<evidence type="ECO:0000313" key="7">
    <source>
        <dbReference type="Proteomes" id="UP000501991"/>
    </source>
</evidence>
<dbReference type="EMBL" id="CP048836">
    <property type="protein sequence ID" value="QID19566.1"/>
    <property type="molecule type" value="Genomic_DNA"/>
</dbReference>
<dbReference type="InterPro" id="IPR002736">
    <property type="entry name" value="CitG"/>
</dbReference>
<evidence type="ECO:0000256" key="3">
    <source>
        <dbReference type="ARBA" id="ARBA00022741"/>
    </source>
</evidence>
<dbReference type="HAMAP" id="MF_01883">
    <property type="entry name" value="MdcB"/>
    <property type="match status" value="1"/>
</dbReference>
<dbReference type="GO" id="GO:0051191">
    <property type="term" value="P:prosthetic group biosynthetic process"/>
    <property type="evidence" value="ECO:0007669"/>
    <property type="project" value="TreeGrafter"/>
</dbReference>
<dbReference type="InterPro" id="IPR017555">
    <property type="entry name" value="TriPribosyl-deP-CoA_syn"/>
</dbReference>
<protein>
    <recommendedName>
        <fullName evidence="5">Probable 2-(5''-triphosphoribosyl)-3'-dephosphocoenzyme-A synthase</fullName>
        <shortName evidence="5">2-(5''-triphosphoribosyl)-3'-dephospho-CoA synthase</shortName>
        <ecNumber evidence="5">2.4.2.52</ecNumber>
    </recommendedName>
</protein>
<sequence length="286" mass="29692">MPITTAAARPDTAPVLSPAALDAACCAALKHEADAWPKPGLVTPVDPGSHRDMNYASFVDSIAALRGYFAEIAEAGARGARYAELQVIAIAAEARMMAATRGANTHRGAIFNLGLLAAAAAWRAAHPSPAPVRCGALVARLWGPAIAASRRAAPTSHGQAVWQQFAAGGARAQAAGGFPAVYRLGLPALQALLAEGIEEDTALIGTLMTLMAHLDDTNLLWRGGDAGLADVQAAARAFLHAGGVRRPDWREALIDMHGWMVARRLSPGGSADLVAATWLVHRLDGA</sequence>
<evidence type="ECO:0000256" key="4">
    <source>
        <dbReference type="ARBA" id="ARBA00022840"/>
    </source>
</evidence>
<dbReference type="EC" id="2.4.2.52" evidence="5"/>
<dbReference type="PANTHER" id="PTHR30201:SF2">
    <property type="entry name" value="2-(5''-TRIPHOSPHORIBOSYL)-3'-DEPHOSPHOCOENZYME-A SYNTHASE"/>
    <property type="match status" value="1"/>
</dbReference>
<comment type="similarity">
    <text evidence="5">Belongs to the CitG/MdcB family.</text>
</comment>
<evidence type="ECO:0000256" key="5">
    <source>
        <dbReference type="HAMAP-Rule" id="MF_01883"/>
    </source>
</evidence>
<evidence type="ECO:0000256" key="2">
    <source>
        <dbReference type="ARBA" id="ARBA00022679"/>
    </source>
</evidence>
<organism evidence="6 7">
    <name type="scientific">Nitrogeniibacter mangrovi</name>
    <dbReference type="NCBI Taxonomy" id="2016596"/>
    <lineage>
        <taxon>Bacteria</taxon>
        <taxon>Pseudomonadati</taxon>
        <taxon>Pseudomonadota</taxon>
        <taxon>Betaproteobacteria</taxon>
        <taxon>Rhodocyclales</taxon>
        <taxon>Zoogloeaceae</taxon>
        <taxon>Nitrogeniibacter</taxon>
    </lineage>
</organism>
<proteinExistence type="inferred from homology"/>
<dbReference type="Pfam" id="PF01874">
    <property type="entry name" value="CitG"/>
    <property type="match status" value="1"/>
</dbReference>
<keyword evidence="3 5" id="KW-0547">Nucleotide-binding</keyword>
<keyword evidence="6" id="KW-0328">Glycosyltransferase</keyword>
<dbReference type="Gene3D" id="1.10.4200.10">
    <property type="entry name" value="Triphosphoribosyl-dephospho-CoA protein"/>
    <property type="match status" value="2"/>
</dbReference>
<gene>
    <name evidence="5 6" type="primary">mdcB</name>
    <name evidence="6" type="ORF">G3580_19245</name>
</gene>
<name>A0A6C1B722_9RHOO</name>
<dbReference type="GO" id="GO:0016757">
    <property type="term" value="F:glycosyltransferase activity"/>
    <property type="evidence" value="ECO:0007669"/>
    <property type="project" value="UniProtKB-KW"/>
</dbReference>